<evidence type="ECO:0000313" key="2">
    <source>
        <dbReference type="EMBL" id="RDW88483.1"/>
    </source>
</evidence>
<name>A0A3D8SQ89_9HELO</name>
<accession>A0A3D8SQ89</accession>
<dbReference type="AlphaFoldDB" id="A0A3D8SQ89"/>
<keyword evidence="3" id="KW-1185">Reference proteome</keyword>
<protein>
    <submittedName>
        <fullName evidence="2">Uncharacterized protein</fullName>
    </submittedName>
</protein>
<reference evidence="2 3" key="1">
    <citation type="journal article" date="2018" name="IMA Fungus">
        <title>IMA Genome-F 9: Draft genome sequence of Annulohypoxylon stygium, Aspergillus mulundensis, Berkeleyomyces basicola (syn. Thielaviopsis basicola), Ceratocystis smalleyi, two Cercospora beticola strains, Coleophoma cylindrospora, Fusarium fracticaudum, Phialophora cf. hyalina, and Morchella septimelata.</title>
        <authorList>
            <person name="Wingfield B.D."/>
            <person name="Bills G.F."/>
            <person name="Dong Y."/>
            <person name="Huang W."/>
            <person name="Nel W.J."/>
            <person name="Swalarsk-Parry B.S."/>
            <person name="Vaghefi N."/>
            <person name="Wilken P.M."/>
            <person name="An Z."/>
            <person name="de Beer Z.W."/>
            <person name="De Vos L."/>
            <person name="Chen L."/>
            <person name="Duong T.A."/>
            <person name="Gao Y."/>
            <person name="Hammerbacher A."/>
            <person name="Kikkert J.R."/>
            <person name="Li Y."/>
            <person name="Li H."/>
            <person name="Li K."/>
            <person name="Li Q."/>
            <person name="Liu X."/>
            <person name="Ma X."/>
            <person name="Naidoo K."/>
            <person name="Pethybridge S.J."/>
            <person name="Sun J."/>
            <person name="Steenkamp E.T."/>
            <person name="van der Nest M.A."/>
            <person name="van Wyk S."/>
            <person name="Wingfield M.J."/>
            <person name="Xiong C."/>
            <person name="Yue Q."/>
            <person name="Zhang X."/>
        </authorList>
    </citation>
    <scope>NUCLEOTIDE SEQUENCE [LARGE SCALE GENOMIC DNA]</scope>
    <source>
        <strain evidence="2 3">BP6252</strain>
    </source>
</reference>
<evidence type="ECO:0000313" key="3">
    <source>
        <dbReference type="Proteomes" id="UP000256645"/>
    </source>
</evidence>
<evidence type="ECO:0000256" key="1">
    <source>
        <dbReference type="SAM" id="MobiDB-lite"/>
    </source>
</evidence>
<dbReference type="OrthoDB" id="10386548at2759"/>
<feature type="compositionally biased region" description="Polar residues" evidence="1">
    <location>
        <begin position="55"/>
        <end position="64"/>
    </location>
</feature>
<feature type="region of interest" description="Disordered" evidence="1">
    <location>
        <begin position="31"/>
        <end position="64"/>
    </location>
</feature>
<gene>
    <name evidence="2" type="ORF">BP6252_00515</name>
</gene>
<proteinExistence type="predicted"/>
<organism evidence="2 3">
    <name type="scientific">Coleophoma cylindrospora</name>
    <dbReference type="NCBI Taxonomy" id="1849047"/>
    <lineage>
        <taxon>Eukaryota</taxon>
        <taxon>Fungi</taxon>
        <taxon>Dikarya</taxon>
        <taxon>Ascomycota</taxon>
        <taxon>Pezizomycotina</taxon>
        <taxon>Leotiomycetes</taxon>
        <taxon>Helotiales</taxon>
        <taxon>Dermateaceae</taxon>
        <taxon>Coleophoma</taxon>
    </lineage>
</organism>
<sequence length="64" mass="6774">MGTVLVRSVLLKSHIDTLSLIMAARKQLADGATSAPQKQSAEFENPVTVDYETGADSNTDPLLG</sequence>
<dbReference type="EMBL" id="PDLM01000001">
    <property type="protein sequence ID" value="RDW88483.1"/>
    <property type="molecule type" value="Genomic_DNA"/>
</dbReference>
<dbReference type="Proteomes" id="UP000256645">
    <property type="component" value="Unassembled WGS sequence"/>
</dbReference>
<comment type="caution">
    <text evidence="2">The sequence shown here is derived from an EMBL/GenBank/DDBJ whole genome shotgun (WGS) entry which is preliminary data.</text>
</comment>